<dbReference type="Proteomes" id="UP000654993">
    <property type="component" value="Unassembled WGS sequence"/>
</dbReference>
<dbReference type="EMBL" id="BMAQ01000005">
    <property type="protein sequence ID" value="GFR37508.1"/>
    <property type="molecule type" value="Genomic_DNA"/>
</dbReference>
<name>A0A916VF59_9BACL</name>
<accession>A0A916VF59</accession>
<proteinExistence type="predicted"/>
<keyword evidence="2" id="KW-1185">Reference proteome</keyword>
<reference evidence="1" key="2">
    <citation type="journal article" date="2021" name="Data Brief">
        <title>Draft genome sequence data of the facultative, thermophilic, xylanolytic bacterium Paenibacillus sp. strain DA-C8.</title>
        <authorList>
            <person name="Chhe C."/>
            <person name="Uke A."/>
            <person name="Baramee S."/>
            <person name="Ungkulpasvich U."/>
            <person name="Tachaapaikoon C."/>
            <person name="Pason P."/>
            <person name="Waeonukul R."/>
            <person name="Ratanakhanokchai K."/>
            <person name="Kosugi A."/>
        </authorList>
    </citation>
    <scope>NUCLEOTIDE SEQUENCE</scope>
    <source>
        <strain evidence="1">DA-C8</strain>
    </source>
</reference>
<evidence type="ECO:0000313" key="2">
    <source>
        <dbReference type="Proteomes" id="UP000654993"/>
    </source>
</evidence>
<sequence length="55" mass="6030">MVIQTKDYQIAALEPDSDAVKLLQEAEATIAELTGREVTLIAYERSEDLPPANPT</sequence>
<organism evidence="1 2">
    <name type="scientific">Insulibacter thermoxylanivorax</name>
    <dbReference type="NCBI Taxonomy" id="2749268"/>
    <lineage>
        <taxon>Bacteria</taxon>
        <taxon>Bacillati</taxon>
        <taxon>Bacillota</taxon>
        <taxon>Bacilli</taxon>
        <taxon>Bacillales</taxon>
        <taxon>Paenibacillaceae</taxon>
        <taxon>Insulibacter</taxon>
    </lineage>
</organism>
<gene>
    <name evidence="1" type="ORF">PRECH8_08040</name>
</gene>
<dbReference type="RefSeq" id="WP_200965782.1">
    <property type="nucleotide sequence ID" value="NZ_BMAQ01000005.1"/>
</dbReference>
<comment type="caution">
    <text evidence="1">The sequence shown here is derived from an EMBL/GenBank/DDBJ whole genome shotgun (WGS) entry which is preliminary data.</text>
</comment>
<evidence type="ECO:0000313" key="1">
    <source>
        <dbReference type="EMBL" id="GFR37508.1"/>
    </source>
</evidence>
<reference evidence="1" key="1">
    <citation type="submission" date="2020-08" db="EMBL/GenBank/DDBJ databases">
        <authorList>
            <person name="Uke A."/>
            <person name="Chhe C."/>
            <person name="Baramee S."/>
            <person name="Kosugi A."/>
        </authorList>
    </citation>
    <scope>NUCLEOTIDE SEQUENCE</scope>
    <source>
        <strain evidence="1">DA-C8</strain>
    </source>
</reference>
<protein>
    <submittedName>
        <fullName evidence="1">Uncharacterized protein</fullName>
    </submittedName>
</protein>
<dbReference type="AlphaFoldDB" id="A0A916VF59"/>